<dbReference type="AlphaFoldDB" id="A0A8X8ZK24"/>
<accession>A0A8X8ZK24</accession>
<dbReference type="Proteomes" id="UP000298416">
    <property type="component" value="Unassembled WGS sequence"/>
</dbReference>
<feature type="region of interest" description="Disordered" evidence="1">
    <location>
        <begin position="46"/>
        <end position="65"/>
    </location>
</feature>
<gene>
    <name evidence="2" type="ORF">SASPL_130479</name>
</gene>
<evidence type="ECO:0000313" key="2">
    <source>
        <dbReference type="EMBL" id="KAG6407488.1"/>
    </source>
</evidence>
<keyword evidence="3" id="KW-1185">Reference proteome</keyword>
<name>A0A8X8ZK24_SALSN</name>
<dbReference type="EMBL" id="PNBA02000011">
    <property type="protein sequence ID" value="KAG6407488.1"/>
    <property type="molecule type" value="Genomic_DNA"/>
</dbReference>
<evidence type="ECO:0000256" key="1">
    <source>
        <dbReference type="SAM" id="MobiDB-lite"/>
    </source>
</evidence>
<reference evidence="2" key="1">
    <citation type="submission" date="2018-01" db="EMBL/GenBank/DDBJ databases">
        <authorList>
            <person name="Mao J.F."/>
        </authorList>
    </citation>
    <scope>NUCLEOTIDE SEQUENCE</scope>
    <source>
        <strain evidence="2">Huo1</strain>
        <tissue evidence="2">Leaf</tissue>
    </source>
</reference>
<comment type="caution">
    <text evidence="2">The sequence shown here is derived from an EMBL/GenBank/DDBJ whole genome shotgun (WGS) entry which is preliminary data.</text>
</comment>
<protein>
    <submittedName>
        <fullName evidence="2">Uncharacterized protein</fullName>
    </submittedName>
</protein>
<evidence type="ECO:0000313" key="3">
    <source>
        <dbReference type="Proteomes" id="UP000298416"/>
    </source>
</evidence>
<organism evidence="2">
    <name type="scientific">Salvia splendens</name>
    <name type="common">Scarlet sage</name>
    <dbReference type="NCBI Taxonomy" id="180675"/>
    <lineage>
        <taxon>Eukaryota</taxon>
        <taxon>Viridiplantae</taxon>
        <taxon>Streptophyta</taxon>
        <taxon>Embryophyta</taxon>
        <taxon>Tracheophyta</taxon>
        <taxon>Spermatophyta</taxon>
        <taxon>Magnoliopsida</taxon>
        <taxon>eudicotyledons</taxon>
        <taxon>Gunneridae</taxon>
        <taxon>Pentapetalae</taxon>
        <taxon>asterids</taxon>
        <taxon>lamiids</taxon>
        <taxon>Lamiales</taxon>
        <taxon>Lamiaceae</taxon>
        <taxon>Nepetoideae</taxon>
        <taxon>Mentheae</taxon>
        <taxon>Salviinae</taxon>
        <taxon>Salvia</taxon>
        <taxon>Salvia subgen. Calosphace</taxon>
        <taxon>core Calosphace</taxon>
    </lineage>
</organism>
<proteinExistence type="predicted"/>
<reference evidence="2" key="2">
    <citation type="submission" date="2020-08" db="EMBL/GenBank/DDBJ databases">
        <title>Plant Genome Project.</title>
        <authorList>
            <person name="Zhang R.-G."/>
        </authorList>
    </citation>
    <scope>NUCLEOTIDE SEQUENCE</scope>
    <source>
        <strain evidence="2">Huo1</strain>
        <tissue evidence="2">Leaf</tissue>
    </source>
</reference>
<sequence length="65" mass="7922">MWFTMHQTMSWSEHKLWSRVPLSKLMLHHSSSGTYSTMELKSAARRRLLPRRKERKSLRQLLLKR</sequence>